<dbReference type="InParanoid" id="A0A165N8S8"/>
<reference evidence="1 2" key="1">
    <citation type="journal article" date="2016" name="Mol. Biol. Evol.">
        <title>Comparative Genomics of Early-Diverging Mushroom-Forming Fungi Provides Insights into the Origins of Lignocellulose Decay Capabilities.</title>
        <authorList>
            <person name="Nagy L.G."/>
            <person name="Riley R."/>
            <person name="Tritt A."/>
            <person name="Adam C."/>
            <person name="Daum C."/>
            <person name="Floudas D."/>
            <person name="Sun H."/>
            <person name="Yadav J.S."/>
            <person name="Pangilinan J."/>
            <person name="Larsson K.H."/>
            <person name="Matsuura K."/>
            <person name="Barry K."/>
            <person name="Labutti K."/>
            <person name="Kuo R."/>
            <person name="Ohm R.A."/>
            <person name="Bhattacharya S.S."/>
            <person name="Shirouzu T."/>
            <person name="Yoshinaga Y."/>
            <person name="Martin F.M."/>
            <person name="Grigoriev I.V."/>
            <person name="Hibbett D.S."/>
        </authorList>
    </citation>
    <scope>NUCLEOTIDE SEQUENCE [LARGE SCALE GENOMIC DNA]</scope>
    <source>
        <strain evidence="1 2">HHB14362 ss-1</strain>
    </source>
</reference>
<dbReference type="AlphaFoldDB" id="A0A165N8S8"/>
<evidence type="ECO:0000313" key="1">
    <source>
        <dbReference type="EMBL" id="KZT19317.1"/>
    </source>
</evidence>
<dbReference type="EMBL" id="KV425644">
    <property type="protein sequence ID" value="KZT19317.1"/>
    <property type="molecule type" value="Genomic_DNA"/>
</dbReference>
<accession>A0A165N8S8</accession>
<keyword evidence="2" id="KW-1185">Reference proteome</keyword>
<organism evidence="1 2">
    <name type="scientific">Neolentinus lepideus HHB14362 ss-1</name>
    <dbReference type="NCBI Taxonomy" id="1314782"/>
    <lineage>
        <taxon>Eukaryota</taxon>
        <taxon>Fungi</taxon>
        <taxon>Dikarya</taxon>
        <taxon>Basidiomycota</taxon>
        <taxon>Agaricomycotina</taxon>
        <taxon>Agaricomycetes</taxon>
        <taxon>Gloeophyllales</taxon>
        <taxon>Gloeophyllaceae</taxon>
        <taxon>Neolentinus</taxon>
    </lineage>
</organism>
<gene>
    <name evidence="1" type="ORF">NEOLEDRAFT_978575</name>
</gene>
<name>A0A165N8S8_9AGAM</name>
<sequence length="152" mass="17073">MSRYYCEATFPSRHHDLRHSAKSYHYDHVHSSSNSRLRQYLPICLLELHQSLSQFRPGPAISSFKFGTSLPDDQDVGMLLLGIYVQVCRDHPSEGATLAELLQLRRTLLEEIMAHDGLGPLTHSANRSSETGWGIGCARWLGLTVARRLNSG</sequence>
<evidence type="ECO:0000313" key="2">
    <source>
        <dbReference type="Proteomes" id="UP000076761"/>
    </source>
</evidence>
<proteinExistence type="predicted"/>
<dbReference type="Proteomes" id="UP000076761">
    <property type="component" value="Unassembled WGS sequence"/>
</dbReference>
<protein>
    <submittedName>
        <fullName evidence="1">Uncharacterized protein</fullName>
    </submittedName>
</protein>